<feature type="region of interest" description="Disordered" evidence="1">
    <location>
        <begin position="319"/>
        <end position="367"/>
    </location>
</feature>
<feature type="compositionally biased region" description="Basic and acidic residues" evidence="1">
    <location>
        <begin position="171"/>
        <end position="194"/>
    </location>
</feature>
<dbReference type="OrthoDB" id="248233at2759"/>
<organism evidence="2 3">
    <name type="scientific">Naematelia encephala</name>
    <dbReference type="NCBI Taxonomy" id="71784"/>
    <lineage>
        <taxon>Eukaryota</taxon>
        <taxon>Fungi</taxon>
        <taxon>Dikarya</taxon>
        <taxon>Basidiomycota</taxon>
        <taxon>Agaricomycotina</taxon>
        <taxon>Tremellomycetes</taxon>
        <taxon>Tremellales</taxon>
        <taxon>Naemateliaceae</taxon>
        <taxon>Naematelia</taxon>
    </lineage>
</organism>
<dbReference type="Proteomes" id="UP000193986">
    <property type="component" value="Unassembled WGS sequence"/>
</dbReference>
<feature type="compositionally biased region" description="Basic and acidic residues" evidence="1">
    <location>
        <begin position="74"/>
        <end position="86"/>
    </location>
</feature>
<evidence type="ECO:0000256" key="1">
    <source>
        <dbReference type="SAM" id="MobiDB-lite"/>
    </source>
</evidence>
<name>A0A1Y2BIG8_9TREE</name>
<comment type="caution">
    <text evidence="2">The sequence shown here is derived from an EMBL/GenBank/DDBJ whole genome shotgun (WGS) entry which is preliminary data.</text>
</comment>
<feature type="region of interest" description="Disordered" evidence="1">
    <location>
        <begin position="259"/>
        <end position="290"/>
    </location>
</feature>
<dbReference type="InParanoid" id="A0A1Y2BIG8"/>
<feature type="compositionally biased region" description="Acidic residues" evidence="1">
    <location>
        <begin position="336"/>
        <end position="357"/>
    </location>
</feature>
<protein>
    <submittedName>
        <fullName evidence="2">Uncharacterized protein</fullName>
    </submittedName>
</protein>
<feature type="compositionally biased region" description="Acidic residues" evidence="1">
    <location>
        <begin position="99"/>
        <end position="109"/>
    </location>
</feature>
<feature type="region of interest" description="Disordered" evidence="1">
    <location>
        <begin position="33"/>
        <end position="238"/>
    </location>
</feature>
<dbReference type="STRING" id="71784.A0A1Y2BIG8"/>
<feature type="compositionally biased region" description="Gly residues" evidence="1">
    <location>
        <begin position="358"/>
        <end position="367"/>
    </location>
</feature>
<keyword evidence="3" id="KW-1185">Reference proteome</keyword>
<gene>
    <name evidence="2" type="ORF">BCR39DRAFT_116667</name>
</gene>
<dbReference type="AlphaFoldDB" id="A0A1Y2BIG8"/>
<accession>A0A1Y2BIG8</accession>
<evidence type="ECO:0000313" key="2">
    <source>
        <dbReference type="EMBL" id="ORY34588.1"/>
    </source>
</evidence>
<evidence type="ECO:0000313" key="3">
    <source>
        <dbReference type="Proteomes" id="UP000193986"/>
    </source>
</evidence>
<proteinExistence type="predicted"/>
<sequence>MDESLRTLELMASEVGGTVLILKEVVLVAPEVSRPDRDHAGLPPKSAASSSGALVLKGRRHRARSGWLDDGTGGDERGGSRRERQVVFDQADLSWDFSSGDEDSPESQDEMARRVKENDDDVSTFHLDLDEPPPPSPTPSRVCNETLLCRKERRKSKAEEAPEQQNTSSKAEAKRLKSFQRRENRRLDLLRGDGKSPLPFDLTPPIVLPHQPARPSSLRLANPPIDASSSDNDNDHDQSDLLHILSVPLDNLSLSFADVRTVSSPPPPPSTSGSDTEHASDVDDPLSESGWIVPKEGEEERICVEALVVRKAQEDVWEFGGSEDGWGFGRPRAEGDGDGDGDGDGEVEWVGESEGGDDGWGFWGDLS</sequence>
<reference evidence="2 3" key="1">
    <citation type="submission" date="2016-07" db="EMBL/GenBank/DDBJ databases">
        <title>Pervasive Adenine N6-methylation of Active Genes in Fungi.</title>
        <authorList>
            <consortium name="DOE Joint Genome Institute"/>
            <person name="Mondo S.J."/>
            <person name="Dannebaum R.O."/>
            <person name="Kuo R.C."/>
            <person name="Labutti K."/>
            <person name="Haridas S."/>
            <person name="Kuo A."/>
            <person name="Salamov A."/>
            <person name="Ahrendt S.R."/>
            <person name="Lipzen A."/>
            <person name="Sullivan W."/>
            <person name="Andreopoulos W.B."/>
            <person name="Clum A."/>
            <person name="Lindquist E."/>
            <person name="Daum C."/>
            <person name="Ramamoorthy G.K."/>
            <person name="Gryganskyi A."/>
            <person name="Culley D."/>
            <person name="Magnuson J.K."/>
            <person name="James T.Y."/>
            <person name="O'Malley M.A."/>
            <person name="Stajich J.E."/>
            <person name="Spatafora J.W."/>
            <person name="Visel A."/>
            <person name="Grigoriev I.V."/>
        </authorList>
    </citation>
    <scope>NUCLEOTIDE SEQUENCE [LARGE SCALE GENOMIC DNA]</scope>
    <source>
        <strain evidence="2 3">68-887.2</strain>
    </source>
</reference>
<dbReference type="EMBL" id="MCFC01000002">
    <property type="protein sequence ID" value="ORY34588.1"/>
    <property type="molecule type" value="Genomic_DNA"/>
</dbReference>